<evidence type="ECO:0000259" key="4">
    <source>
        <dbReference type="PROSITE" id="PS50949"/>
    </source>
</evidence>
<dbReference type="SUPFAM" id="SSF46785">
    <property type="entry name" value="Winged helix' DNA-binding domain"/>
    <property type="match status" value="1"/>
</dbReference>
<dbReference type="AlphaFoldDB" id="A0A1G7CEH9"/>
<keyword evidence="2 5" id="KW-0238">DNA-binding</keyword>
<dbReference type="InterPro" id="IPR036388">
    <property type="entry name" value="WH-like_DNA-bd_sf"/>
</dbReference>
<dbReference type="InterPro" id="IPR008920">
    <property type="entry name" value="TF_FadR/GntR_C"/>
</dbReference>
<evidence type="ECO:0000313" key="6">
    <source>
        <dbReference type="Proteomes" id="UP000198546"/>
    </source>
</evidence>
<evidence type="ECO:0000256" key="1">
    <source>
        <dbReference type="ARBA" id="ARBA00023015"/>
    </source>
</evidence>
<organism evidence="5 6">
    <name type="scientific">Auraticoccus monumenti</name>
    <dbReference type="NCBI Taxonomy" id="675864"/>
    <lineage>
        <taxon>Bacteria</taxon>
        <taxon>Bacillati</taxon>
        <taxon>Actinomycetota</taxon>
        <taxon>Actinomycetes</taxon>
        <taxon>Propionibacteriales</taxon>
        <taxon>Propionibacteriaceae</taxon>
        <taxon>Auraticoccus</taxon>
    </lineage>
</organism>
<feature type="domain" description="HTH gntR-type" evidence="4">
    <location>
        <begin position="15"/>
        <end position="82"/>
    </location>
</feature>
<dbReference type="EMBL" id="LT629688">
    <property type="protein sequence ID" value="SDE37663.1"/>
    <property type="molecule type" value="Genomic_DNA"/>
</dbReference>
<dbReference type="PANTHER" id="PTHR43537:SF45">
    <property type="entry name" value="GNTR FAMILY REGULATORY PROTEIN"/>
    <property type="match status" value="1"/>
</dbReference>
<dbReference type="Gene3D" id="1.10.10.10">
    <property type="entry name" value="Winged helix-like DNA-binding domain superfamily/Winged helix DNA-binding domain"/>
    <property type="match status" value="1"/>
</dbReference>
<dbReference type="Pfam" id="PF07729">
    <property type="entry name" value="FCD"/>
    <property type="match status" value="1"/>
</dbReference>
<dbReference type="GO" id="GO:0003677">
    <property type="term" value="F:DNA binding"/>
    <property type="evidence" value="ECO:0007669"/>
    <property type="project" value="UniProtKB-KW"/>
</dbReference>
<dbReference type="InterPro" id="IPR000524">
    <property type="entry name" value="Tscrpt_reg_HTH_GntR"/>
</dbReference>
<dbReference type="InterPro" id="IPR036390">
    <property type="entry name" value="WH_DNA-bd_sf"/>
</dbReference>
<evidence type="ECO:0000313" key="5">
    <source>
        <dbReference type="EMBL" id="SDE37663.1"/>
    </source>
</evidence>
<reference evidence="5 6" key="1">
    <citation type="submission" date="2016-10" db="EMBL/GenBank/DDBJ databases">
        <authorList>
            <person name="de Groot N.N."/>
        </authorList>
    </citation>
    <scope>NUCLEOTIDE SEQUENCE [LARGE SCALE GENOMIC DNA]</scope>
    <source>
        <strain evidence="5 6">MON 2.2</strain>
    </source>
</reference>
<protein>
    <submittedName>
        <fullName evidence="5">DNA-binding transcriptional regulator, GntR family</fullName>
    </submittedName>
</protein>
<evidence type="ECO:0000256" key="3">
    <source>
        <dbReference type="ARBA" id="ARBA00023163"/>
    </source>
</evidence>
<dbReference type="SUPFAM" id="SSF48008">
    <property type="entry name" value="GntR ligand-binding domain-like"/>
    <property type="match status" value="1"/>
</dbReference>
<proteinExistence type="predicted"/>
<dbReference type="PROSITE" id="PS50949">
    <property type="entry name" value="HTH_GNTR"/>
    <property type="match status" value="1"/>
</dbReference>
<dbReference type="GO" id="GO:0003700">
    <property type="term" value="F:DNA-binding transcription factor activity"/>
    <property type="evidence" value="ECO:0007669"/>
    <property type="project" value="InterPro"/>
</dbReference>
<dbReference type="PANTHER" id="PTHR43537">
    <property type="entry name" value="TRANSCRIPTIONAL REGULATOR, GNTR FAMILY"/>
    <property type="match status" value="1"/>
</dbReference>
<keyword evidence="6" id="KW-1185">Reference proteome</keyword>
<dbReference type="SMART" id="SM00895">
    <property type="entry name" value="FCD"/>
    <property type="match status" value="1"/>
</dbReference>
<accession>A0A1G7CEH9</accession>
<evidence type="ECO:0000256" key="2">
    <source>
        <dbReference type="ARBA" id="ARBA00023125"/>
    </source>
</evidence>
<dbReference type="SMART" id="SM00345">
    <property type="entry name" value="HTH_GNTR"/>
    <property type="match status" value="1"/>
</dbReference>
<dbReference type="Pfam" id="PF00392">
    <property type="entry name" value="GntR"/>
    <property type="match status" value="1"/>
</dbReference>
<dbReference type="STRING" id="675864.SAMN04489747_3244"/>
<keyword evidence="3" id="KW-0804">Transcription</keyword>
<keyword evidence="1" id="KW-0805">Transcription regulation</keyword>
<sequence>MQGRIEGLAPLRKRESLREGVGFALRAAIISGEMRPGVVYSAPTLGAMFDVSATPVREAMLDLVREGMVEALPNKGYRVTEVADSELDAITEVRLLLEPPMVARVVPLVTAEELPGLRALADEIVAAVERHELPAYVDADRRFHLALLQRAGNKVLNQVVSDLRGRTRLFGLAPLLESGELVASAQEHHELLDLVQARDAEGARELMVRHIGHVRGEWAGSGRP</sequence>
<dbReference type="RefSeq" id="WP_231946354.1">
    <property type="nucleotide sequence ID" value="NZ_LT629688.1"/>
</dbReference>
<dbReference type="Proteomes" id="UP000198546">
    <property type="component" value="Chromosome i"/>
</dbReference>
<name>A0A1G7CEH9_9ACTN</name>
<gene>
    <name evidence="5" type="ORF">SAMN04489747_3244</name>
</gene>
<dbReference type="Gene3D" id="1.20.120.530">
    <property type="entry name" value="GntR ligand-binding domain-like"/>
    <property type="match status" value="1"/>
</dbReference>
<dbReference type="InterPro" id="IPR011711">
    <property type="entry name" value="GntR_C"/>
</dbReference>